<dbReference type="GO" id="GO:0000166">
    <property type="term" value="F:nucleotide binding"/>
    <property type="evidence" value="ECO:0007669"/>
    <property type="project" value="InterPro"/>
</dbReference>
<proteinExistence type="predicted"/>
<evidence type="ECO:0000313" key="4">
    <source>
        <dbReference type="Proteomes" id="UP000307943"/>
    </source>
</evidence>
<reference evidence="3 4" key="1">
    <citation type="submission" date="2019-05" db="EMBL/GenBank/DDBJ databases">
        <title>We sequenced the genome of Paenibacillus hemerocallicola KCTC 33185 for further insight into its adaptation and study the phylogeny of Paenibacillus.</title>
        <authorList>
            <person name="Narsing Rao M.P."/>
        </authorList>
    </citation>
    <scope>NUCLEOTIDE SEQUENCE [LARGE SCALE GENOMIC DNA]</scope>
    <source>
        <strain evidence="3 4">KCTC 33185</strain>
    </source>
</reference>
<evidence type="ECO:0000259" key="1">
    <source>
        <dbReference type="Pfam" id="PF01408"/>
    </source>
</evidence>
<sequence length="347" mass="38185">MGKSYSVAVIGAGQIVNVHLEAIRQSERSRLTAIVDLMESRAEDLAAEFGAKAYTDYREMVLNEKPDIVIINLPHYLHKSTAIWCAEQGCHVLLEKPMALNVQECKEINEAAKRNGVLLAVGHMQQFFAEHVAAKEILSSGELGELVMINDRRYGGYFRESRPGWFLDKEKSGGGVIINLGSHSIDRIQWLTGSRIAKVKAILSHYGEQGDVEGSGSLFMETTGGVPVHLSVCGYTGAPANETELLFTKGSLRIRQRAELLMSKGGSYEPISVAKKADPFTEQWKVLLDALEYGSELPISGEYGQSVLAVVEAAYRSHVTGTEQKVELDSCSNSEYQISQSHVQHQK</sequence>
<keyword evidence="4" id="KW-1185">Reference proteome</keyword>
<dbReference type="Gene3D" id="3.30.360.10">
    <property type="entry name" value="Dihydrodipicolinate Reductase, domain 2"/>
    <property type="match status" value="1"/>
</dbReference>
<comment type="caution">
    <text evidence="3">The sequence shown here is derived from an EMBL/GenBank/DDBJ whole genome shotgun (WGS) entry which is preliminary data.</text>
</comment>
<dbReference type="Gene3D" id="3.40.50.720">
    <property type="entry name" value="NAD(P)-binding Rossmann-like Domain"/>
    <property type="match status" value="1"/>
</dbReference>
<organism evidence="3 4">
    <name type="scientific">Paenibacillus hemerocallicola</name>
    <dbReference type="NCBI Taxonomy" id="1172614"/>
    <lineage>
        <taxon>Bacteria</taxon>
        <taxon>Bacillati</taxon>
        <taxon>Bacillota</taxon>
        <taxon>Bacilli</taxon>
        <taxon>Bacillales</taxon>
        <taxon>Paenibacillaceae</taxon>
        <taxon>Paenibacillus</taxon>
    </lineage>
</organism>
<dbReference type="OrthoDB" id="9815825at2"/>
<dbReference type="PANTHER" id="PTHR43377:SF1">
    <property type="entry name" value="BILIVERDIN REDUCTASE A"/>
    <property type="match status" value="1"/>
</dbReference>
<dbReference type="InterPro" id="IPR000683">
    <property type="entry name" value="Gfo/Idh/MocA-like_OxRdtase_N"/>
</dbReference>
<evidence type="ECO:0000313" key="3">
    <source>
        <dbReference type="EMBL" id="TNJ61573.1"/>
    </source>
</evidence>
<protein>
    <submittedName>
        <fullName evidence="3">Gfo/Idh/MocA family oxidoreductase</fullName>
    </submittedName>
</protein>
<dbReference type="Pfam" id="PF01408">
    <property type="entry name" value="GFO_IDH_MocA"/>
    <property type="match status" value="1"/>
</dbReference>
<accession>A0A5C4SYJ4</accession>
<dbReference type="InterPro" id="IPR036291">
    <property type="entry name" value="NAD(P)-bd_dom_sf"/>
</dbReference>
<evidence type="ECO:0000259" key="2">
    <source>
        <dbReference type="Pfam" id="PF22725"/>
    </source>
</evidence>
<dbReference type="SUPFAM" id="SSF55347">
    <property type="entry name" value="Glyceraldehyde-3-phosphate dehydrogenase-like, C-terminal domain"/>
    <property type="match status" value="1"/>
</dbReference>
<dbReference type="EMBL" id="VDCQ01000073">
    <property type="protein sequence ID" value="TNJ61573.1"/>
    <property type="molecule type" value="Genomic_DNA"/>
</dbReference>
<dbReference type="SUPFAM" id="SSF51735">
    <property type="entry name" value="NAD(P)-binding Rossmann-fold domains"/>
    <property type="match status" value="1"/>
</dbReference>
<dbReference type="RefSeq" id="WP_139606720.1">
    <property type="nucleotide sequence ID" value="NZ_VDCQ01000073.1"/>
</dbReference>
<dbReference type="InterPro" id="IPR051450">
    <property type="entry name" value="Gfo/Idh/MocA_Oxidoreductases"/>
</dbReference>
<feature type="domain" description="GFO/IDH/MocA-like oxidoreductase" evidence="2">
    <location>
        <begin position="132"/>
        <end position="253"/>
    </location>
</feature>
<dbReference type="InterPro" id="IPR055170">
    <property type="entry name" value="GFO_IDH_MocA-like_dom"/>
</dbReference>
<dbReference type="Proteomes" id="UP000307943">
    <property type="component" value="Unassembled WGS sequence"/>
</dbReference>
<dbReference type="Pfam" id="PF22725">
    <property type="entry name" value="GFO_IDH_MocA_C3"/>
    <property type="match status" value="1"/>
</dbReference>
<feature type="domain" description="Gfo/Idh/MocA-like oxidoreductase N-terminal" evidence="1">
    <location>
        <begin position="6"/>
        <end position="123"/>
    </location>
</feature>
<dbReference type="AlphaFoldDB" id="A0A5C4SYJ4"/>
<name>A0A5C4SYJ4_9BACL</name>
<gene>
    <name evidence="3" type="ORF">FE784_34080</name>
</gene>
<dbReference type="PANTHER" id="PTHR43377">
    <property type="entry name" value="BILIVERDIN REDUCTASE A"/>
    <property type="match status" value="1"/>
</dbReference>